<proteinExistence type="predicted"/>
<evidence type="ECO:0000259" key="2">
    <source>
        <dbReference type="Pfam" id="PF14219"/>
    </source>
</evidence>
<keyword evidence="4" id="KW-1185">Reference proteome</keyword>
<organism evidence="3 4">
    <name type="scientific">Dysgonomonas hofstadii</name>
    <dbReference type="NCBI Taxonomy" id="637886"/>
    <lineage>
        <taxon>Bacteria</taxon>
        <taxon>Pseudomonadati</taxon>
        <taxon>Bacteroidota</taxon>
        <taxon>Bacteroidia</taxon>
        <taxon>Bacteroidales</taxon>
        <taxon>Dysgonomonadaceae</taxon>
        <taxon>Dysgonomonas</taxon>
    </lineage>
</organism>
<keyword evidence="1" id="KW-0812">Transmembrane</keyword>
<feature type="transmembrane region" description="Helical" evidence="1">
    <location>
        <begin position="64"/>
        <end position="84"/>
    </location>
</feature>
<comment type="caution">
    <text evidence="3">The sequence shown here is derived from an EMBL/GenBank/DDBJ whole genome shotgun (WGS) entry which is preliminary data.</text>
</comment>
<dbReference type="Proteomes" id="UP000555103">
    <property type="component" value="Unassembled WGS sequence"/>
</dbReference>
<name>A0A840CKY8_9BACT</name>
<dbReference type="Pfam" id="PF14219">
    <property type="entry name" value="DUF4328"/>
    <property type="match status" value="1"/>
</dbReference>
<keyword evidence="1" id="KW-1133">Transmembrane helix</keyword>
<dbReference type="AlphaFoldDB" id="A0A840CKY8"/>
<dbReference type="EMBL" id="JACIEP010000008">
    <property type="protein sequence ID" value="MBB4036727.1"/>
    <property type="molecule type" value="Genomic_DNA"/>
</dbReference>
<feature type="transmembrane region" description="Helical" evidence="1">
    <location>
        <begin position="12"/>
        <end position="35"/>
    </location>
</feature>
<sequence length="157" mass="18810">MNELRPNDQRAKAAIAMIWAFLSINIFHIVFKLFISPTSNHLADRHIRENLQTVYDTQHFFSEFIALANYLMPFFMIIMFIRWFRRAYLNLGIITNECFHDDSWAVKGWFVPVLNLYIPYQIMKELYDKTNSYLLEKILFSNNSNSYIKKLNIKLVK</sequence>
<keyword evidence="1" id="KW-0472">Membrane</keyword>
<reference evidence="3 4" key="1">
    <citation type="submission" date="2020-08" db="EMBL/GenBank/DDBJ databases">
        <title>Genomic Encyclopedia of Type Strains, Phase IV (KMG-IV): sequencing the most valuable type-strain genomes for metagenomic binning, comparative biology and taxonomic classification.</title>
        <authorList>
            <person name="Goeker M."/>
        </authorList>
    </citation>
    <scope>NUCLEOTIDE SEQUENCE [LARGE SCALE GENOMIC DNA]</scope>
    <source>
        <strain evidence="3 4">DSM 104969</strain>
    </source>
</reference>
<evidence type="ECO:0000313" key="3">
    <source>
        <dbReference type="EMBL" id="MBB4036727.1"/>
    </source>
</evidence>
<evidence type="ECO:0000313" key="4">
    <source>
        <dbReference type="Proteomes" id="UP000555103"/>
    </source>
</evidence>
<feature type="domain" description="DUF4328" evidence="2">
    <location>
        <begin position="54"/>
        <end position="131"/>
    </location>
</feature>
<evidence type="ECO:0000256" key="1">
    <source>
        <dbReference type="SAM" id="Phobius"/>
    </source>
</evidence>
<dbReference type="InterPro" id="IPR025565">
    <property type="entry name" value="DUF4328"/>
</dbReference>
<protein>
    <recommendedName>
        <fullName evidence="2">DUF4328 domain-containing protein</fullName>
    </recommendedName>
</protein>
<dbReference type="RefSeq" id="WP_183307613.1">
    <property type="nucleotide sequence ID" value="NZ_JACIEP010000008.1"/>
</dbReference>
<accession>A0A840CKY8</accession>
<gene>
    <name evidence="3" type="ORF">GGR21_002633</name>
</gene>